<accession>A0A371E901</accession>
<feature type="non-terminal residue" evidence="1">
    <location>
        <position position="1"/>
    </location>
</feature>
<proteinExistence type="predicted"/>
<evidence type="ECO:0000313" key="1">
    <source>
        <dbReference type="EMBL" id="RDX62511.1"/>
    </source>
</evidence>
<evidence type="ECO:0000313" key="2">
    <source>
        <dbReference type="Proteomes" id="UP000257109"/>
    </source>
</evidence>
<name>A0A371E901_MUCPR</name>
<dbReference type="InterPro" id="IPR021109">
    <property type="entry name" value="Peptidase_aspartic_dom_sf"/>
</dbReference>
<organism evidence="1 2">
    <name type="scientific">Mucuna pruriens</name>
    <name type="common">Velvet bean</name>
    <name type="synonym">Dolichos pruriens</name>
    <dbReference type="NCBI Taxonomy" id="157652"/>
    <lineage>
        <taxon>Eukaryota</taxon>
        <taxon>Viridiplantae</taxon>
        <taxon>Streptophyta</taxon>
        <taxon>Embryophyta</taxon>
        <taxon>Tracheophyta</taxon>
        <taxon>Spermatophyta</taxon>
        <taxon>Magnoliopsida</taxon>
        <taxon>eudicotyledons</taxon>
        <taxon>Gunneridae</taxon>
        <taxon>Pentapetalae</taxon>
        <taxon>rosids</taxon>
        <taxon>fabids</taxon>
        <taxon>Fabales</taxon>
        <taxon>Fabaceae</taxon>
        <taxon>Papilionoideae</taxon>
        <taxon>50 kb inversion clade</taxon>
        <taxon>NPAAA clade</taxon>
        <taxon>indigoferoid/millettioid clade</taxon>
        <taxon>Phaseoleae</taxon>
        <taxon>Mucuna</taxon>
    </lineage>
</organism>
<dbReference type="OrthoDB" id="778454at2759"/>
<comment type="caution">
    <text evidence="1">The sequence shown here is derived from an EMBL/GenBank/DDBJ whole genome shotgun (WGS) entry which is preliminary data.</text>
</comment>
<dbReference type="PANTHER" id="PTHR33067">
    <property type="entry name" value="RNA-DIRECTED DNA POLYMERASE-RELATED"/>
    <property type="match status" value="1"/>
</dbReference>
<sequence length="254" mass="29129">MTIQLSKRSVVQPLGILEDVLGQVNDLIFPTDFYVLDMEDEASRKGFSLILGRPFLMIAKMKIEVYVGMLSMEFGDNLHPTEHHSLFGIDMIDKLVEEHTQLDPCSDEMPSFVEIINVLDCAASVVRAVESIEMSEVPNLKPLPSHLKYDYLDDHQQFPVIIANNLHQEQEEKLLQVLRDHKKAIGWKLSDLPRISPSIFMHRILLEEEARLIKQQQQRLNPTILDVMKEVTKLLAARIIYPISDIVTGSVRYK</sequence>
<reference evidence="1" key="1">
    <citation type="submission" date="2018-05" db="EMBL/GenBank/DDBJ databases">
        <title>Draft genome of Mucuna pruriens seed.</title>
        <authorList>
            <person name="Nnadi N.E."/>
            <person name="Vos R."/>
            <person name="Hasami M.H."/>
            <person name="Devisetty U.K."/>
            <person name="Aguiy J.C."/>
        </authorList>
    </citation>
    <scope>NUCLEOTIDE SEQUENCE [LARGE SCALE GENOMIC DNA]</scope>
    <source>
        <strain evidence="1">JCA_2017</strain>
    </source>
</reference>
<keyword evidence="2" id="KW-1185">Reference proteome</keyword>
<dbReference type="Gene3D" id="2.40.70.10">
    <property type="entry name" value="Acid Proteases"/>
    <property type="match status" value="1"/>
</dbReference>
<dbReference type="EMBL" id="QJKJ01015452">
    <property type="protein sequence ID" value="RDX62511.1"/>
    <property type="molecule type" value="Genomic_DNA"/>
</dbReference>
<protein>
    <submittedName>
        <fullName evidence="1">Uncharacterized protein</fullName>
    </submittedName>
</protein>
<dbReference type="PANTHER" id="PTHR33067:SF15">
    <property type="entry name" value="RNA-DIRECTED DNA POLYMERASE"/>
    <property type="match status" value="1"/>
</dbReference>
<dbReference type="AlphaFoldDB" id="A0A371E901"/>
<dbReference type="Proteomes" id="UP000257109">
    <property type="component" value="Unassembled WGS sequence"/>
</dbReference>
<gene>
    <name evidence="1" type="ORF">CR513_59143</name>
</gene>